<reference evidence="7" key="2">
    <citation type="journal article" date="2005" name="Nature">
        <title>The map-based sequence of the rice genome.</title>
        <authorList>
            <consortium name="International rice genome sequencing project (IRGSP)"/>
            <person name="Matsumoto T."/>
            <person name="Wu J."/>
            <person name="Kanamori H."/>
            <person name="Katayose Y."/>
            <person name="Fujisawa M."/>
            <person name="Namiki N."/>
            <person name="Mizuno H."/>
            <person name="Yamamoto K."/>
            <person name="Antonio B.A."/>
            <person name="Baba T."/>
            <person name="Sakata K."/>
            <person name="Nagamura Y."/>
            <person name="Aoki H."/>
            <person name="Arikawa K."/>
            <person name="Arita K."/>
            <person name="Bito T."/>
            <person name="Chiden Y."/>
            <person name="Fujitsuka N."/>
            <person name="Fukunaka R."/>
            <person name="Hamada M."/>
            <person name="Harada C."/>
            <person name="Hayashi A."/>
            <person name="Hijishita S."/>
            <person name="Honda M."/>
            <person name="Hosokawa S."/>
            <person name="Ichikawa Y."/>
            <person name="Idonuma A."/>
            <person name="Iijima M."/>
            <person name="Ikeda M."/>
            <person name="Ikeno M."/>
            <person name="Ito K."/>
            <person name="Ito S."/>
            <person name="Ito T."/>
            <person name="Ito Y."/>
            <person name="Ito Y."/>
            <person name="Iwabuchi A."/>
            <person name="Kamiya K."/>
            <person name="Karasawa W."/>
            <person name="Kurita K."/>
            <person name="Katagiri S."/>
            <person name="Kikuta A."/>
            <person name="Kobayashi H."/>
            <person name="Kobayashi N."/>
            <person name="Machita K."/>
            <person name="Maehara T."/>
            <person name="Masukawa M."/>
            <person name="Mizubayashi T."/>
            <person name="Mukai Y."/>
            <person name="Nagasaki H."/>
            <person name="Nagata Y."/>
            <person name="Naito S."/>
            <person name="Nakashima M."/>
            <person name="Nakama Y."/>
            <person name="Nakamichi Y."/>
            <person name="Nakamura M."/>
            <person name="Meguro A."/>
            <person name="Negishi M."/>
            <person name="Ohta I."/>
            <person name="Ohta T."/>
            <person name="Okamoto M."/>
            <person name="Ono N."/>
            <person name="Saji S."/>
            <person name="Sakaguchi M."/>
            <person name="Sakai K."/>
            <person name="Shibata M."/>
            <person name="Shimokawa T."/>
            <person name="Song J."/>
            <person name="Takazaki Y."/>
            <person name="Terasawa K."/>
            <person name="Tsugane M."/>
            <person name="Tsuji K."/>
            <person name="Ueda S."/>
            <person name="Waki K."/>
            <person name="Yamagata H."/>
            <person name="Yamamoto M."/>
            <person name="Yamamoto S."/>
            <person name="Yamane H."/>
            <person name="Yoshiki S."/>
            <person name="Yoshihara R."/>
            <person name="Yukawa K."/>
            <person name="Zhong H."/>
            <person name="Yano M."/>
            <person name="Yuan Q."/>
            <person name="Ouyang S."/>
            <person name="Liu J."/>
            <person name="Jones K.M."/>
            <person name="Gansberger K."/>
            <person name="Moffat K."/>
            <person name="Hill J."/>
            <person name="Bera J."/>
            <person name="Fadrosh D."/>
            <person name="Jin S."/>
            <person name="Johri S."/>
            <person name="Kim M."/>
            <person name="Overton L."/>
            <person name="Reardon M."/>
            <person name="Tsitrin T."/>
            <person name="Vuong H."/>
            <person name="Weaver B."/>
            <person name="Ciecko A."/>
            <person name="Tallon L."/>
            <person name="Jackson J."/>
            <person name="Pai G."/>
            <person name="Aken S.V."/>
            <person name="Utterback T."/>
            <person name="Reidmuller S."/>
            <person name="Feldblyum T."/>
            <person name="Hsiao J."/>
            <person name="Zismann V."/>
            <person name="Iobst S."/>
            <person name="de Vazeille A.R."/>
            <person name="Buell C.R."/>
            <person name="Ying K."/>
            <person name="Li Y."/>
            <person name="Lu T."/>
            <person name="Huang Y."/>
            <person name="Zhao Q."/>
            <person name="Feng Q."/>
            <person name="Zhang L."/>
            <person name="Zhu J."/>
            <person name="Weng Q."/>
            <person name="Mu J."/>
            <person name="Lu Y."/>
            <person name="Fan D."/>
            <person name="Liu Y."/>
            <person name="Guan J."/>
            <person name="Zhang Y."/>
            <person name="Yu S."/>
            <person name="Liu X."/>
            <person name="Zhang Y."/>
            <person name="Hong G."/>
            <person name="Han B."/>
            <person name="Choisne N."/>
            <person name="Demange N."/>
            <person name="Orjeda G."/>
            <person name="Samain S."/>
            <person name="Cattolico L."/>
            <person name="Pelletier E."/>
            <person name="Couloux A."/>
            <person name="Segurens B."/>
            <person name="Wincker P."/>
            <person name="D'Hont A."/>
            <person name="Scarpelli C."/>
            <person name="Weissenbach J."/>
            <person name="Salanoubat M."/>
            <person name="Quetier F."/>
            <person name="Yu Y."/>
            <person name="Kim H.R."/>
            <person name="Rambo T."/>
            <person name="Currie J."/>
            <person name="Collura K."/>
            <person name="Luo M."/>
            <person name="Yang T."/>
            <person name="Ammiraju J.S.S."/>
            <person name="Engler F."/>
            <person name="Soderlund C."/>
            <person name="Wing R.A."/>
            <person name="Palmer L.E."/>
            <person name="de la Bastide M."/>
            <person name="Spiegel L."/>
            <person name="Nascimento L."/>
            <person name="Zutavern T."/>
            <person name="O'Shaughnessy A."/>
            <person name="Dike S."/>
            <person name="Dedhia N."/>
            <person name="Preston R."/>
            <person name="Balija V."/>
            <person name="McCombie W.R."/>
            <person name="Chow T."/>
            <person name="Chen H."/>
            <person name="Chung M."/>
            <person name="Chen C."/>
            <person name="Shaw J."/>
            <person name="Wu H."/>
            <person name="Hsiao K."/>
            <person name="Chao Y."/>
            <person name="Chu M."/>
            <person name="Cheng C."/>
            <person name="Hour A."/>
            <person name="Lee P."/>
            <person name="Lin S."/>
            <person name="Lin Y."/>
            <person name="Liou J."/>
            <person name="Liu S."/>
            <person name="Hsing Y."/>
            <person name="Raghuvanshi S."/>
            <person name="Mohanty A."/>
            <person name="Bharti A.K."/>
            <person name="Gaur A."/>
            <person name="Gupta V."/>
            <person name="Kumar D."/>
            <person name="Ravi V."/>
            <person name="Vij S."/>
            <person name="Kapur A."/>
            <person name="Khurana P."/>
            <person name="Khurana P."/>
            <person name="Khurana J.P."/>
            <person name="Tyagi A.K."/>
            <person name="Gaikwad K."/>
            <person name="Singh A."/>
            <person name="Dalal V."/>
            <person name="Srivastava S."/>
            <person name="Dixit A."/>
            <person name="Pal A.K."/>
            <person name="Ghazi I.A."/>
            <person name="Yadav M."/>
            <person name="Pandit A."/>
            <person name="Bhargava A."/>
            <person name="Sureshbabu K."/>
            <person name="Batra K."/>
            <person name="Sharma T.R."/>
            <person name="Mohapatra T."/>
            <person name="Singh N.K."/>
            <person name="Messing J."/>
            <person name="Nelson A.B."/>
            <person name="Fuks G."/>
            <person name="Kavchok S."/>
            <person name="Keizer G."/>
            <person name="Linton E."/>
            <person name="Llaca V."/>
            <person name="Song R."/>
            <person name="Tanyolac B."/>
            <person name="Young S."/>
            <person name="Ho-Il K."/>
            <person name="Hahn J.H."/>
            <person name="Sangsakoo G."/>
            <person name="Vanavichit A."/>
            <person name="de Mattos Luiz.A.T."/>
            <person name="Zimmer P.D."/>
            <person name="Malone G."/>
            <person name="Dellagostin O."/>
            <person name="de Oliveira A.C."/>
            <person name="Bevan M."/>
            <person name="Bancroft I."/>
            <person name="Minx P."/>
            <person name="Cordum H."/>
            <person name="Wilson R."/>
            <person name="Cheng Z."/>
            <person name="Jin W."/>
            <person name="Jiang J."/>
            <person name="Leong S.A."/>
            <person name="Iwama H."/>
            <person name="Gojobori T."/>
            <person name="Itoh T."/>
            <person name="Niimura Y."/>
            <person name="Fujii Y."/>
            <person name="Habara T."/>
            <person name="Sakai H."/>
            <person name="Sato Y."/>
            <person name="Wilson G."/>
            <person name="Kumar K."/>
            <person name="McCouch S."/>
            <person name="Juretic N."/>
            <person name="Hoen D."/>
            <person name="Wright S."/>
            <person name="Bruskiewich R."/>
            <person name="Bureau T."/>
            <person name="Miyao A."/>
            <person name="Hirochika H."/>
            <person name="Nishikawa T."/>
            <person name="Kadowaki K."/>
            <person name="Sugiura M."/>
            <person name="Burr B."/>
            <person name="Sasaki T."/>
        </authorList>
    </citation>
    <scope>NUCLEOTIDE SEQUENCE [LARGE SCALE GENOMIC DNA]</scope>
    <source>
        <strain evidence="7">cv. Nipponbare</strain>
    </source>
</reference>
<keyword evidence="3" id="KW-0560">Oxidoreductase</keyword>
<keyword evidence="4" id="KW-0472">Membrane</keyword>
<dbReference type="Proteomes" id="UP000000763">
    <property type="component" value="Chromosome 1"/>
</dbReference>
<evidence type="ECO:0000256" key="2">
    <source>
        <dbReference type="ARBA" id="ARBA00022862"/>
    </source>
</evidence>
<dbReference type="InterPro" id="IPR037944">
    <property type="entry name" value="PRX5-like"/>
</dbReference>
<dbReference type="EMBL" id="AP003764">
    <property type="protein sequence ID" value="BAD53845.1"/>
    <property type="molecule type" value="Genomic_DNA"/>
</dbReference>
<keyword evidence="4" id="KW-1133">Transmembrane helix</keyword>
<dbReference type="PANTHER" id="PTHR10430">
    <property type="entry name" value="PEROXIREDOXIN"/>
    <property type="match status" value="1"/>
</dbReference>
<dbReference type="EMBL" id="AP003852">
    <property type="protein sequence ID" value="BAD53952.1"/>
    <property type="molecule type" value="Genomic_DNA"/>
</dbReference>
<evidence type="ECO:0000256" key="1">
    <source>
        <dbReference type="ARBA" id="ARBA00022559"/>
    </source>
</evidence>
<dbReference type="GO" id="GO:0034599">
    <property type="term" value="P:cellular response to oxidative stress"/>
    <property type="evidence" value="ECO:0007669"/>
    <property type="project" value="InterPro"/>
</dbReference>
<reference evidence="7" key="3">
    <citation type="journal article" date="2008" name="Nucleic Acids Res.">
        <title>The rice annotation project database (RAP-DB): 2008 update.</title>
        <authorList>
            <consortium name="The rice annotation project (RAP)"/>
        </authorList>
    </citation>
    <scope>GENOME REANNOTATION</scope>
    <source>
        <strain evidence="7">cv. Nipponbare</strain>
    </source>
</reference>
<evidence type="ECO:0000313" key="6">
    <source>
        <dbReference type="EMBL" id="BAD53952.1"/>
    </source>
</evidence>
<keyword evidence="1 6" id="KW-0575">Peroxidase</keyword>
<dbReference type="GO" id="GO:0008379">
    <property type="term" value="F:thioredoxin peroxidase activity"/>
    <property type="evidence" value="ECO:0007669"/>
    <property type="project" value="InterPro"/>
</dbReference>
<organism evidence="6">
    <name type="scientific">Oryza sativa subsp. japonica</name>
    <name type="common">Rice</name>
    <dbReference type="NCBI Taxonomy" id="39947"/>
    <lineage>
        <taxon>Eukaryota</taxon>
        <taxon>Viridiplantae</taxon>
        <taxon>Streptophyta</taxon>
        <taxon>Embryophyta</taxon>
        <taxon>Tracheophyta</taxon>
        <taxon>Spermatophyta</taxon>
        <taxon>Magnoliopsida</taxon>
        <taxon>Liliopsida</taxon>
        <taxon>Poales</taxon>
        <taxon>Poaceae</taxon>
        <taxon>BOP clade</taxon>
        <taxon>Oryzoideae</taxon>
        <taxon>Oryzeae</taxon>
        <taxon>Oryzinae</taxon>
        <taxon>Oryza</taxon>
        <taxon>Oryza sativa</taxon>
    </lineage>
</organism>
<sequence length="106" mass="11592">MNLDRNSTPLRLLPPTSPPQVGFGTTFLKWLAFFAAVMRVLLLSHSNGELAHALGVELDLPDKPAGHDVRSRCYAFLVEDGVVKVLNLKEGVAFTTSSIEEMLKAL</sequence>
<evidence type="ECO:0000313" key="7">
    <source>
        <dbReference type="Proteomes" id="UP000000763"/>
    </source>
</evidence>
<evidence type="ECO:0000313" key="5">
    <source>
        <dbReference type="EMBL" id="BAD53845.1"/>
    </source>
</evidence>
<evidence type="ECO:0000256" key="3">
    <source>
        <dbReference type="ARBA" id="ARBA00023002"/>
    </source>
</evidence>
<keyword evidence="2" id="KW-0049">Antioxidant</keyword>
<reference evidence="6" key="1">
    <citation type="journal article" date="2002" name="Nature">
        <title>The genome sequence and structure of rice chromosome 1.</title>
        <authorList>
            <person name="Sasaki T."/>
            <person name="Matsumoto T."/>
            <person name="Yamamoto K."/>
            <person name="Sakata K."/>
            <person name="Baba T."/>
            <person name="Katayose Y."/>
            <person name="Wu J."/>
            <person name="Niimura Y."/>
            <person name="Cheng Z."/>
            <person name="Nagamura Y."/>
            <person name="Antonio B.A."/>
            <person name="Kanamori H."/>
            <person name="Hosokawa S."/>
            <person name="Masukawa M."/>
            <person name="Arikawa K."/>
            <person name="Chiden Y."/>
            <person name="Hayashi M."/>
            <person name="Okamoto M."/>
            <person name="Ando T."/>
            <person name="Aoki H."/>
            <person name="Arita K."/>
            <person name="Hamada M."/>
            <person name="Harada C."/>
            <person name="Hijishita S."/>
            <person name="Honda M."/>
            <person name="Ichikawa Y."/>
            <person name="Idonuma A."/>
            <person name="Iijima M."/>
            <person name="Ikeda M."/>
            <person name="Ikeno M."/>
            <person name="Itoh S."/>
            <person name="Itoh T."/>
            <person name="Itoh Y."/>
            <person name="Itoh Y."/>
            <person name="Iwabuchi A."/>
            <person name="Kamiya K."/>
            <person name="Karasawa W."/>
            <person name="Katagiri S."/>
            <person name="Kikuta A."/>
            <person name="Kobayashi N."/>
            <person name="Kono I."/>
            <person name="Machita K."/>
            <person name="Maehara T."/>
            <person name="Mizuno H."/>
            <person name="Mizubayashi T."/>
            <person name="Mukai Y."/>
            <person name="Nagasaki H."/>
            <person name="Nakashima M."/>
            <person name="Nakama Y."/>
            <person name="Nakamichi Y."/>
            <person name="Nakamura M."/>
            <person name="Namiki N."/>
            <person name="Negishi M."/>
            <person name="Ohta I."/>
            <person name="Ono N."/>
            <person name="Saji S."/>
            <person name="Sakai K."/>
            <person name="Shibata M."/>
            <person name="Shimokawa T."/>
            <person name="Shomura A."/>
            <person name="Song J."/>
            <person name="Takazaki Y."/>
            <person name="Terasawa K."/>
            <person name="Tsuji K."/>
            <person name="Waki K."/>
            <person name="Yamagata H."/>
            <person name="Yamane H."/>
            <person name="Yoshiki S."/>
            <person name="Yoshihara R."/>
            <person name="Yukawa K."/>
            <person name="Zhong H."/>
            <person name="Iwama H."/>
            <person name="Endo T."/>
            <person name="Ito H."/>
            <person name="Hahn J.H."/>
            <person name="Kim H.I."/>
            <person name="Eun M.Y."/>
            <person name="Yano M."/>
            <person name="Jiang J."/>
            <person name="Gojobori T."/>
        </authorList>
    </citation>
    <scope>NUCLEOTIDE SEQUENCE</scope>
</reference>
<dbReference type="AlphaFoldDB" id="Q5Z8D2"/>
<keyword evidence="4" id="KW-0812">Transmembrane</keyword>
<dbReference type="PANTHER" id="PTHR10430:SF16">
    <property type="entry name" value="PEROXIREDOXIN-5, MITOCHONDRIAL"/>
    <property type="match status" value="1"/>
</dbReference>
<gene>
    <name evidence="5" type="ORF">B1051E10.23</name>
    <name evidence="6" type="ORF">P0440D10.44</name>
</gene>
<name>Q5Z8D2_ORYSJ</name>
<feature type="transmembrane region" description="Helical" evidence="4">
    <location>
        <begin position="20"/>
        <end position="42"/>
    </location>
</feature>
<dbReference type="Gene3D" id="3.40.30.10">
    <property type="entry name" value="Glutaredoxin"/>
    <property type="match status" value="1"/>
</dbReference>
<proteinExistence type="predicted"/>
<evidence type="ECO:0000256" key="4">
    <source>
        <dbReference type="SAM" id="Phobius"/>
    </source>
</evidence>
<dbReference type="Proteomes" id="UP000817658">
    <property type="component" value="Chromosome 1"/>
</dbReference>
<accession>Q5Z8D2</accession>
<protein>
    <submittedName>
        <fullName evidence="6">Thioredoxin peroxidase 1-like protein</fullName>
    </submittedName>
</protein>